<sequence>MSSLPYALPLPDTQPQRSVTHLLLVAAANAQAALEAVRTGLDLSGGELAGLTLKPRGEIVEASLSVRSLSDDAAVRLTANLASRPGVSSARVEHVWGKAS</sequence>
<evidence type="ECO:0000313" key="1">
    <source>
        <dbReference type="EMBL" id="XDO97425.1"/>
    </source>
</evidence>
<reference evidence="1" key="1">
    <citation type="submission" date="2024-06" db="EMBL/GenBank/DDBJ databases">
        <title>Caulobacter inopinatus, sp. nov.</title>
        <authorList>
            <person name="Donachie S.P."/>
        </authorList>
    </citation>
    <scope>NUCLEOTIDE SEQUENCE</scope>
    <source>
        <strain evidence="1">73W</strain>
    </source>
</reference>
<accession>A0AB39KUX5</accession>
<gene>
    <name evidence="1" type="ORF">ABOZ73_03120</name>
</gene>
<dbReference type="AlphaFoldDB" id="A0AB39KUX5"/>
<organism evidence="1">
    <name type="scientific">Caulobacter sp. 73W</name>
    <dbReference type="NCBI Taxonomy" id="3161137"/>
    <lineage>
        <taxon>Bacteria</taxon>
        <taxon>Pseudomonadati</taxon>
        <taxon>Pseudomonadota</taxon>
        <taxon>Alphaproteobacteria</taxon>
        <taxon>Caulobacterales</taxon>
        <taxon>Caulobacteraceae</taxon>
        <taxon>Caulobacter</taxon>
    </lineage>
</organism>
<name>A0AB39KUX5_9CAUL</name>
<protein>
    <submittedName>
        <fullName evidence="1">Uncharacterized protein</fullName>
    </submittedName>
</protein>
<dbReference type="EMBL" id="CP158375">
    <property type="protein sequence ID" value="XDO97425.1"/>
    <property type="molecule type" value="Genomic_DNA"/>
</dbReference>
<dbReference type="RefSeq" id="WP_369060629.1">
    <property type="nucleotide sequence ID" value="NZ_CP158375.1"/>
</dbReference>
<proteinExistence type="predicted"/>